<keyword evidence="2" id="KW-0812">Transmembrane</keyword>
<organism evidence="3 4">
    <name type="scientific">Fraxinus pennsylvanica</name>
    <dbReference type="NCBI Taxonomy" id="56036"/>
    <lineage>
        <taxon>Eukaryota</taxon>
        <taxon>Viridiplantae</taxon>
        <taxon>Streptophyta</taxon>
        <taxon>Embryophyta</taxon>
        <taxon>Tracheophyta</taxon>
        <taxon>Spermatophyta</taxon>
        <taxon>Magnoliopsida</taxon>
        <taxon>eudicotyledons</taxon>
        <taxon>Gunneridae</taxon>
        <taxon>Pentapetalae</taxon>
        <taxon>asterids</taxon>
        <taxon>lamiids</taxon>
        <taxon>Lamiales</taxon>
        <taxon>Oleaceae</taxon>
        <taxon>Oleeae</taxon>
        <taxon>Fraxinus</taxon>
    </lineage>
</organism>
<reference evidence="3" key="1">
    <citation type="submission" date="2023-05" db="EMBL/GenBank/DDBJ databases">
        <authorList>
            <person name="Huff M."/>
        </authorList>
    </citation>
    <scope>NUCLEOTIDE SEQUENCE</scope>
</reference>
<protein>
    <submittedName>
        <fullName evidence="3">Uncharacterized protein</fullName>
    </submittedName>
</protein>
<keyword evidence="2" id="KW-1133">Transmembrane helix</keyword>
<keyword evidence="4" id="KW-1185">Reference proteome</keyword>
<dbReference type="Proteomes" id="UP000834106">
    <property type="component" value="Chromosome 17"/>
</dbReference>
<evidence type="ECO:0000313" key="3">
    <source>
        <dbReference type="EMBL" id="CAI9780210.1"/>
    </source>
</evidence>
<dbReference type="EMBL" id="OU503052">
    <property type="protein sequence ID" value="CAI9780210.1"/>
    <property type="molecule type" value="Genomic_DNA"/>
</dbReference>
<keyword evidence="2" id="KW-0472">Membrane</keyword>
<dbReference type="AlphaFoldDB" id="A0AAD2A7B6"/>
<evidence type="ECO:0000313" key="4">
    <source>
        <dbReference type="Proteomes" id="UP000834106"/>
    </source>
</evidence>
<sequence>MRNSILSVCLVVLNPNYYLGRRKKIAAVHAAEASSSSTNDSPAVDELVSEAVAKESVRDEVRSVDLADDGDEKKSDVEKSPEAAVEDVGVSVTDTEKVKLNGSAANRGKKGQLKSHAGDAWGKLLSQSSQVDLHFSLSLITYILIKLCFLWYQAVTITVAN</sequence>
<feature type="compositionally biased region" description="Basic and acidic residues" evidence="1">
    <location>
        <begin position="63"/>
        <end position="81"/>
    </location>
</feature>
<feature type="transmembrane region" description="Helical" evidence="2">
    <location>
        <begin position="133"/>
        <end position="152"/>
    </location>
</feature>
<feature type="region of interest" description="Disordered" evidence="1">
    <location>
        <begin position="63"/>
        <end position="88"/>
    </location>
</feature>
<proteinExistence type="predicted"/>
<name>A0AAD2A7B6_9LAMI</name>
<evidence type="ECO:0000256" key="2">
    <source>
        <dbReference type="SAM" id="Phobius"/>
    </source>
</evidence>
<gene>
    <name evidence="3" type="ORF">FPE_LOCUS27640</name>
</gene>
<evidence type="ECO:0000256" key="1">
    <source>
        <dbReference type="SAM" id="MobiDB-lite"/>
    </source>
</evidence>
<accession>A0AAD2A7B6</accession>